<dbReference type="InterPro" id="IPR050114">
    <property type="entry name" value="UPF0173_UPF0282_UlaG_hydrolase"/>
</dbReference>
<dbReference type="SMART" id="SM00849">
    <property type="entry name" value="Lactamase_B"/>
    <property type="match status" value="1"/>
</dbReference>
<evidence type="ECO:0000259" key="1">
    <source>
        <dbReference type="SMART" id="SM00849"/>
    </source>
</evidence>
<organism evidence="2 3">
    <name type="scientific">Nonomuraea jabiensis</name>
    <dbReference type="NCBI Taxonomy" id="882448"/>
    <lineage>
        <taxon>Bacteria</taxon>
        <taxon>Bacillati</taxon>
        <taxon>Actinomycetota</taxon>
        <taxon>Actinomycetes</taxon>
        <taxon>Streptosporangiales</taxon>
        <taxon>Streptosporangiaceae</taxon>
        <taxon>Nonomuraea</taxon>
    </lineage>
</organism>
<dbReference type="InterPro" id="IPR036866">
    <property type="entry name" value="RibonucZ/Hydroxyglut_hydro"/>
</dbReference>
<evidence type="ECO:0000313" key="2">
    <source>
        <dbReference type="EMBL" id="MBB5782387.1"/>
    </source>
</evidence>
<comment type="caution">
    <text evidence="2">The sequence shown here is derived from an EMBL/GenBank/DDBJ whole genome shotgun (WGS) entry which is preliminary data.</text>
</comment>
<gene>
    <name evidence="2" type="ORF">HD596_009143</name>
</gene>
<evidence type="ECO:0000313" key="3">
    <source>
        <dbReference type="Proteomes" id="UP000579153"/>
    </source>
</evidence>
<dbReference type="RefSeq" id="WP_185075490.1">
    <property type="nucleotide sequence ID" value="NZ_JACHMB010000001.1"/>
</dbReference>
<dbReference type="Proteomes" id="UP000579153">
    <property type="component" value="Unassembled WGS sequence"/>
</dbReference>
<proteinExistence type="predicted"/>
<dbReference type="PANTHER" id="PTHR43546">
    <property type="entry name" value="UPF0173 METAL-DEPENDENT HYDROLASE MJ1163-RELATED"/>
    <property type="match status" value="1"/>
</dbReference>
<dbReference type="PANTHER" id="PTHR43546:SF8">
    <property type="entry name" value="METALLO-BETA-LACTAMASE DOMAIN-CONTAINING PROTEIN"/>
    <property type="match status" value="1"/>
</dbReference>
<dbReference type="SUPFAM" id="SSF56281">
    <property type="entry name" value="Metallo-hydrolase/oxidoreductase"/>
    <property type="match status" value="1"/>
</dbReference>
<feature type="domain" description="Metallo-beta-lactamase" evidence="1">
    <location>
        <begin position="11"/>
        <end position="202"/>
    </location>
</feature>
<keyword evidence="3" id="KW-1185">Reference proteome</keyword>
<accession>A0A7W9GEL1</accession>
<protein>
    <submittedName>
        <fullName evidence="2">L-ascorbate metabolism protein UlaG (Beta-lactamase superfamily)</fullName>
    </submittedName>
</protein>
<sequence length="251" mass="27503">MTEPLVITRITHSCHLIQIGGLTVLTDPWFSQRTFYHPGEPIALQPEALPHLDAVVISHEHYDHCDLDAFSRYPRKDVPLLVAGPVLKKARKAGFSHVRALEPWQSARVGDLTISAAPGKHGVYEVTYVIGSGGRSVYFAGDTLLIPELHTLTDRYGPLDVALLPVNGLHTRIPRSKQVVMNAEEAAELTATLRPKLAIPQHYAFTGGTIGDTLFLKSDKDPTLFVDAVHRLVPDVPVKVINPGEPLTITP</sequence>
<reference evidence="2 3" key="1">
    <citation type="submission" date="2020-08" db="EMBL/GenBank/DDBJ databases">
        <title>Sequencing the genomes of 1000 actinobacteria strains.</title>
        <authorList>
            <person name="Klenk H.-P."/>
        </authorList>
    </citation>
    <scope>NUCLEOTIDE SEQUENCE [LARGE SCALE GENOMIC DNA]</scope>
    <source>
        <strain evidence="2 3">DSM 45507</strain>
    </source>
</reference>
<dbReference type="AlphaFoldDB" id="A0A7W9GEL1"/>
<dbReference type="Gene3D" id="3.60.15.10">
    <property type="entry name" value="Ribonuclease Z/Hydroxyacylglutathione hydrolase-like"/>
    <property type="match status" value="1"/>
</dbReference>
<dbReference type="InterPro" id="IPR001279">
    <property type="entry name" value="Metallo-B-lactamas"/>
</dbReference>
<dbReference type="EMBL" id="JACHMB010000001">
    <property type="protein sequence ID" value="MBB5782387.1"/>
    <property type="molecule type" value="Genomic_DNA"/>
</dbReference>
<name>A0A7W9GEL1_9ACTN</name>
<dbReference type="Pfam" id="PF12706">
    <property type="entry name" value="Lactamase_B_2"/>
    <property type="match status" value="1"/>
</dbReference>